<organism evidence="1 2">
    <name type="scientific">Salmonella enterica subsp. enterica serovar Adelaide str. A4-669</name>
    <dbReference type="NCBI Taxonomy" id="913063"/>
    <lineage>
        <taxon>Bacteria</taxon>
        <taxon>Pseudomonadati</taxon>
        <taxon>Pseudomonadota</taxon>
        <taxon>Gammaproteobacteria</taxon>
        <taxon>Enterobacterales</taxon>
        <taxon>Enterobacteriaceae</taxon>
        <taxon>Salmonella</taxon>
    </lineage>
</organism>
<gene>
    <name evidence="1" type="ORF">LTSEADE_2581</name>
</gene>
<evidence type="ECO:0000313" key="1">
    <source>
        <dbReference type="EMBL" id="EHC36324.1"/>
    </source>
</evidence>
<dbReference type="AlphaFoldDB" id="A0A6C8GN63"/>
<proteinExistence type="predicted"/>
<comment type="caution">
    <text evidence="1">The sequence shown here is derived from an EMBL/GenBank/DDBJ whole genome shotgun (WGS) entry which is preliminary data.</text>
</comment>
<dbReference type="InterPro" id="IPR025292">
    <property type="entry name" value="T3SS_LEE_assoc"/>
</dbReference>
<dbReference type="EMBL" id="AFCI01000883">
    <property type="protein sequence ID" value="EHC36324.1"/>
    <property type="molecule type" value="Genomic_DNA"/>
</dbReference>
<accession>A0A6C8GN63</accession>
<dbReference type="Pfam" id="PF13327">
    <property type="entry name" value="T3SS_LEE_assoc"/>
    <property type="match status" value="1"/>
</dbReference>
<evidence type="ECO:0000313" key="2">
    <source>
        <dbReference type="Proteomes" id="UP000004906"/>
    </source>
</evidence>
<reference evidence="1 2" key="1">
    <citation type="journal article" date="2011" name="BMC Genomics">
        <title>Genome sequencing reveals diversification of virulence factor content and possible host adaptation in distinct subpopulations of Salmonella enterica.</title>
        <authorList>
            <person name="den Bakker H.C."/>
            <person name="Moreno Switt A.I."/>
            <person name="Govoni G."/>
            <person name="Cummings C.A."/>
            <person name="Ranieri M.L."/>
            <person name="Degoricija L."/>
            <person name="Hoelzer K."/>
            <person name="Rodriguez-Rivera L.D."/>
            <person name="Brown S."/>
            <person name="Bolchacova E."/>
            <person name="Furtado M.R."/>
            <person name="Wiedmann M."/>
        </authorList>
    </citation>
    <scope>NUCLEOTIDE SEQUENCE [LARGE SCALE GENOMIC DNA]</scope>
    <source>
        <strain evidence="1 2">A4-669</strain>
    </source>
</reference>
<name>A0A6C8GN63_SALET</name>
<dbReference type="Proteomes" id="UP000004906">
    <property type="component" value="Unassembled WGS sequence"/>
</dbReference>
<protein>
    <submittedName>
        <fullName evidence="1">Pathogenicity island protein</fullName>
    </submittedName>
</protein>
<sequence>MMQQTALQIGTAILNREAHDDAVLHALLVLLPPPQRILWPKTSLTEIIFMEHLL</sequence>